<dbReference type="Proteomes" id="UP000596202">
    <property type="component" value="Chromosome"/>
</dbReference>
<keyword evidence="4" id="KW-0378">Hydrolase</keyword>
<dbReference type="OrthoDB" id="9809852at2"/>
<dbReference type="GO" id="GO:0008409">
    <property type="term" value="F:5'-3' exonuclease activity"/>
    <property type="evidence" value="ECO:0007669"/>
    <property type="project" value="InterPro"/>
</dbReference>
<protein>
    <recommendedName>
        <fullName evidence="2">Single-stranded-DNA-specific exonuclease RecJ</fullName>
    </recommendedName>
</protein>
<dbReference type="RefSeq" id="WP_002989132.1">
    <property type="nucleotide sequence ID" value="NZ_CP068108.1"/>
</dbReference>
<dbReference type="GeneID" id="93529714"/>
<gene>
    <name evidence="9" type="primary">recJ</name>
    <name evidence="9" type="ORF">I6I88_18660</name>
</gene>
<proteinExistence type="inferred from homology"/>
<dbReference type="AlphaFoldDB" id="A0A9Q7EAM0"/>
<dbReference type="PANTHER" id="PTHR30255">
    <property type="entry name" value="SINGLE-STRANDED-DNA-SPECIFIC EXONUCLEASE RECJ"/>
    <property type="match status" value="1"/>
</dbReference>
<dbReference type="Pfam" id="PF02272">
    <property type="entry name" value="DHHA1"/>
    <property type="match status" value="1"/>
</dbReference>
<evidence type="ECO:0000259" key="8">
    <source>
        <dbReference type="Pfam" id="PF17768"/>
    </source>
</evidence>
<dbReference type="InterPro" id="IPR038763">
    <property type="entry name" value="DHH_sf"/>
</dbReference>
<dbReference type="InterPro" id="IPR051673">
    <property type="entry name" value="SSDNA_exonuclease_RecJ"/>
</dbReference>
<dbReference type="InterPro" id="IPR003156">
    <property type="entry name" value="DHHA1_dom"/>
</dbReference>
<feature type="domain" description="RecJ OB" evidence="8">
    <location>
        <begin position="452"/>
        <end position="562"/>
    </location>
</feature>
<keyword evidence="3" id="KW-0540">Nuclease</keyword>
<dbReference type="Gene3D" id="3.90.1640.30">
    <property type="match status" value="1"/>
</dbReference>
<evidence type="ECO:0000259" key="7">
    <source>
        <dbReference type="Pfam" id="PF02272"/>
    </source>
</evidence>
<evidence type="ECO:0000256" key="3">
    <source>
        <dbReference type="ARBA" id="ARBA00022722"/>
    </source>
</evidence>
<dbReference type="NCBIfam" id="TIGR00644">
    <property type="entry name" value="recJ"/>
    <property type="match status" value="1"/>
</dbReference>
<dbReference type="GO" id="GO:0006310">
    <property type="term" value="P:DNA recombination"/>
    <property type="evidence" value="ECO:0007669"/>
    <property type="project" value="InterPro"/>
</dbReference>
<dbReference type="Pfam" id="PF01368">
    <property type="entry name" value="DHH"/>
    <property type="match status" value="1"/>
</dbReference>
<dbReference type="EMBL" id="CP068108">
    <property type="protein sequence ID" value="QQU00154.1"/>
    <property type="molecule type" value="Genomic_DNA"/>
</dbReference>
<evidence type="ECO:0000256" key="4">
    <source>
        <dbReference type="ARBA" id="ARBA00022801"/>
    </source>
</evidence>
<sequence length="566" mass="63912">MRWTLKEVKDQESVNHLVQVLGIDPVLAQLLVDRGITTYEQAKSFFRPSLDELHDPYLMKDMDKAVKRIEEAIDRNENIMVFGDYDVDGTTAVALVYSYLQSYYPQVDRYIPDRYKEGYGVSYQGIDYAADNDIKLIIALDCGIKSVEHVEYAKQKGVDFVIGDHHLPGNQIPDAVAVLDPKRSDCSYPYDELCGCGVGFKLVQALAANRNQTIADLMPYLDLVVTAIGADIVPITGENRILAYFGLEVLNSNPRPGIKALLNLYKQSSYTVSDIVFKVAPKINAAGRIQHGNYAVDLLTRFSMREAEETAEMIIAFNEERKVLDQNITEEAKDQIIENREINNKSTVVFHQSWHKGVIGIVASRLIETYYRPTVVFTASGDVLAASARSVKNFDLYAALEACSDELIQFGGHMYAAGMTCKKENYLNFKAKFEAIVADTIQERDLIPEVEIDAILNFAEITPKFCRILKQFEPFGPENMSPVFLTKNVYDTGYARGLGANQDHLKMYVRQRGHLDKGFSAIGFSFGKYLDEIQNRAFFDLVYSIEENEWKGEISNQLQIKDMQLV</sequence>
<dbReference type="InterPro" id="IPR041122">
    <property type="entry name" value="RecJ_OB"/>
</dbReference>
<organism evidence="9 10">
    <name type="scientific">Myroides odoratus</name>
    <name type="common">Flavobacterium odoratum</name>
    <dbReference type="NCBI Taxonomy" id="256"/>
    <lineage>
        <taxon>Bacteria</taxon>
        <taxon>Pseudomonadati</taxon>
        <taxon>Bacteroidota</taxon>
        <taxon>Flavobacteriia</taxon>
        <taxon>Flavobacteriales</taxon>
        <taxon>Flavobacteriaceae</taxon>
        <taxon>Myroides</taxon>
    </lineage>
</organism>
<dbReference type="InterPro" id="IPR004610">
    <property type="entry name" value="RecJ"/>
</dbReference>
<dbReference type="InterPro" id="IPR001667">
    <property type="entry name" value="DDH_dom"/>
</dbReference>
<evidence type="ECO:0000313" key="10">
    <source>
        <dbReference type="Proteomes" id="UP000596202"/>
    </source>
</evidence>
<keyword evidence="5 9" id="KW-0269">Exonuclease</keyword>
<dbReference type="GO" id="GO:0003676">
    <property type="term" value="F:nucleic acid binding"/>
    <property type="evidence" value="ECO:0007669"/>
    <property type="project" value="InterPro"/>
</dbReference>
<dbReference type="Pfam" id="PF17768">
    <property type="entry name" value="RecJ_OB"/>
    <property type="match status" value="1"/>
</dbReference>
<evidence type="ECO:0000259" key="6">
    <source>
        <dbReference type="Pfam" id="PF01368"/>
    </source>
</evidence>
<name>A0A9Q7EAM0_MYROD</name>
<dbReference type="GO" id="GO:0006281">
    <property type="term" value="P:DNA repair"/>
    <property type="evidence" value="ECO:0007669"/>
    <property type="project" value="InterPro"/>
</dbReference>
<dbReference type="SUPFAM" id="SSF64182">
    <property type="entry name" value="DHH phosphoesterases"/>
    <property type="match status" value="1"/>
</dbReference>
<dbReference type="PANTHER" id="PTHR30255:SF2">
    <property type="entry name" value="SINGLE-STRANDED-DNA-SPECIFIC EXONUCLEASE RECJ"/>
    <property type="match status" value="1"/>
</dbReference>
<feature type="domain" description="DDH" evidence="6">
    <location>
        <begin position="78"/>
        <end position="228"/>
    </location>
</feature>
<dbReference type="Gene3D" id="3.10.310.30">
    <property type="match status" value="1"/>
</dbReference>
<evidence type="ECO:0000256" key="1">
    <source>
        <dbReference type="ARBA" id="ARBA00005915"/>
    </source>
</evidence>
<reference evidence="9 10" key="1">
    <citation type="submission" date="2021-01" db="EMBL/GenBank/DDBJ databases">
        <title>FDA dAtabase for Regulatory Grade micrObial Sequences (FDA-ARGOS): Supporting development and validation of Infectious Disease Dx tests.</title>
        <authorList>
            <person name="Sproer C."/>
            <person name="Gronow S."/>
            <person name="Severitt S."/>
            <person name="Schroder I."/>
            <person name="Tallon L."/>
            <person name="Sadzewicz L."/>
            <person name="Zhao X."/>
            <person name="Boylan J."/>
            <person name="Ott S."/>
            <person name="Bowen H."/>
            <person name="Vavikolanu K."/>
            <person name="Mehta A."/>
            <person name="Aluvathingal J."/>
            <person name="Nadendla S."/>
            <person name="Lowell S."/>
            <person name="Myers T."/>
            <person name="Yan Y."/>
            <person name="Sichtig H."/>
        </authorList>
    </citation>
    <scope>NUCLEOTIDE SEQUENCE [LARGE SCALE GENOMIC DNA]</scope>
    <source>
        <strain evidence="9 10">FDAARGOS_1131</strain>
    </source>
</reference>
<comment type="similarity">
    <text evidence="1">Belongs to the RecJ family.</text>
</comment>
<feature type="domain" description="DHHA1" evidence="7">
    <location>
        <begin position="347"/>
        <end position="438"/>
    </location>
</feature>
<evidence type="ECO:0000256" key="5">
    <source>
        <dbReference type="ARBA" id="ARBA00022839"/>
    </source>
</evidence>
<evidence type="ECO:0000256" key="2">
    <source>
        <dbReference type="ARBA" id="ARBA00019841"/>
    </source>
</evidence>
<accession>A0A9Q7EAM0</accession>
<evidence type="ECO:0000313" key="9">
    <source>
        <dbReference type="EMBL" id="QQU00154.1"/>
    </source>
</evidence>